<name>A0A0D3HHU7_9ORYZ</name>
<keyword evidence="7 8" id="KW-0012">Acyltransferase</keyword>
<comment type="catalytic activity">
    <reaction evidence="8">
        <text>L-cysteinyl-[protein] + hexadecanoyl-CoA = S-hexadecanoyl-L-cysteinyl-[protein] + CoA</text>
        <dbReference type="Rhea" id="RHEA:36683"/>
        <dbReference type="Rhea" id="RHEA-COMP:10131"/>
        <dbReference type="Rhea" id="RHEA-COMP:11032"/>
        <dbReference type="ChEBI" id="CHEBI:29950"/>
        <dbReference type="ChEBI" id="CHEBI:57287"/>
        <dbReference type="ChEBI" id="CHEBI:57379"/>
        <dbReference type="ChEBI" id="CHEBI:74151"/>
        <dbReference type="EC" id="2.3.1.225"/>
    </reaction>
</comment>
<feature type="region of interest" description="Disordered" evidence="9">
    <location>
        <begin position="108"/>
        <end position="134"/>
    </location>
</feature>
<keyword evidence="3 8" id="KW-0808">Transferase</keyword>
<feature type="transmembrane region" description="Helical" evidence="8">
    <location>
        <begin position="262"/>
        <end position="285"/>
    </location>
</feature>
<dbReference type="GO" id="GO:0006612">
    <property type="term" value="P:protein targeting to membrane"/>
    <property type="evidence" value="ECO:0007669"/>
    <property type="project" value="TreeGrafter"/>
</dbReference>
<reference evidence="11" key="2">
    <citation type="submission" date="2015-03" db="UniProtKB">
        <authorList>
            <consortium name="EnsemblPlants"/>
        </authorList>
    </citation>
    <scope>IDENTIFICATION</scope>
</reference>
<evidence type="ECO:0000256" key="7">
    <source>
        <dbReference type="ARBA" id="ARBA00023315"/>
    </source>
</evidence>
<dbReference type="Gramene" id="OBART11G02060.1">
    <property type="protein sequence ID" value="OBART11G02060.1"/>
    <property type="gene ID" value="OBART11G02060"/>
</dbReference>
<dbReference type="PANTHER" id="PTHR22883">
    <property type="entry name" value="ZINC FINGER DHHC DOMAIN CONTAINING PROTEIN"/>
    <property type="match status" value="1"/>
</dbReference>
<dbReference type="GO" id="GO:0016020">
    <property type="term" value="C:membrane"/>
    <property type="evidence" value="ECO:0007669"/>
    <property type="project" value="UniProtKB-SubCell"/>
</dbReference>
<feature type="domain" description="Palmitoyltransferase DHHC" evidence="10">
    <location>
        <begin position="157"/>
        <end position="196"/>
    </location>
</feature>
<dbReference type="STRING" id="65489.A0A0D3HHU7"/>
<evidence type="ECO:0000256" key="2">
    <source>
        <dbReference type="ARBA" id="ARBA00008574"/>
    </source>
</evidence>
<keyword evidence="12" id="KW-1185">Reference proteome</keyword>
<dbReference type="InterPro" id="IPR039859">
    <property type="entry name" value="PFA4/ZDH16/20/ERF2-like"/>
</dbReference>
<dbReference type="PROSITE" id="PS50216">
    <property type="entry name" value="DHHC"/>
    <property type="match status" value="1"/>
</dbReference>
<feature type="compositionally biased region" description="Polar residues" evidence="9">
    <location>
        <begin position="123"/>
        <end position="134"/>
    </location>
</feature>
<dbReference type="EC" id="2.3.1.225" evidence="8"/>
<evidence type="ECO:0000256" key="4">
    <source>
        <dbReference type="ARBA" id="ARBA00022692"/>
    </source>
</evidence>
<feature type="transmembrane region" description="Helical" evidence="8">
    <location>
        <begin position="217"/>
        <end position="242"/>
    </location>
</feature>
<keyword evidence="4 8" id="KW-0812">Transmembrane</keyword>
<dbReference type="PANTHER" id="PTHR22883:SF320">
    <property type="entry name" value="S-ACYLTRANSFERASE"/>
    <property type="match status" value="1"/>
</dbReference>
<proteinExistence type="inferred from homology"/>
<evidence type="ECO:0000313" key="11">
    <source>
        <dbReference type="EnsemblPlants" id="OBART11G02060.1"/>
    </source>
</evidence>
<comment type="domain">
    <text evidence="8">The DHHC domain is required for palmitoyltransferase activity.</text>
</comment>
<keyword evidence="6 8" id="KW-0472">Membrane</keyword>
<evidence type="ECO:0000256" key="3">
    <source>
        <dbReference type="ARBA" id="ARBA00022679"/>
    </source>
</evidence>
<evidence type="ECO:0000256" key="9">
    <source>
        <dbReference type="SAM" id="MobiDB-lite"/>
    </source>
</evidence>
<evidence type="ECO:0000256" key="6">
    <source>
        <dbReference type="ARBA" id="ARBA00023136"/>
    </source>
</evidence>
<comment type="similarity">
    <text evidence="2 8">Belongs to the DHHC palmitoyltransferase family.</text>
</comment>
<feature type="compositionally biased region" description="Polar residues" evidence="9">
    <location>
        <begin position="440"/>
        <end position="450"/>
    </location>
</feature>
<dbReference type="InterPro" id="IPR001594">
    <property type="entry name" value="Palmitoyltrfase_DHHC"/>
</dbReference>
<evidence type="ECO:0000256" key="8">
    <source>
        <dbReference type="RuleBase" id="RU079119"/>
    </source>
</evidence>
<evidence type="ECO:0000256" key="1">
    <source>
        <dbReference type="ARBA" id="ARBA00004141"/>
    </source>
</evidence>
<dbReference type="Proteomes" id="UP000026960">
    <property type="component" value="Chromosome 11"/>
</dbReference>
<reference evidence="11" key="1">
    <citation type="journal article" date="2009" name="Rice">
        <title>De Novo Next Generation Sequencing of Plant Genomes.</title>
        <authorList>
            <person name="Rounsley S."/>
            <person name="Marri P.R."/>
            <person name="Yu Y."/>
            <person name="He R."/>
            <person name="Sisneros N."/>
            <person name="Goicoechea J.L."/>
            <person name="Lee S.J."/>
            <person name="Angelova A."/>
            <person name="Kudrna D."/>
            <person name="Luo M."/>
            <person name="Affourtit J."/>
            <person name="Desany B."/>
            <person name="Knight J."/>
            <person name="Niazi F."/>
            <person name="Egholm M."/>
            <person name="Wing R.A."/>
        </authorList>
    </citation>
    <scope>NUCLEOTIDE SEQUENCE [LARGE SCALE GENOMIC DNA]</scope>
    <source>
        <strain evidence="11">cv. IRGC 105608</strain>
    </source>
</reference>
<dbReference type="Pfam" id="PF01529">
    <property type="entry name" value="DHHC"/>
    <property type="match status" value="2"/>
</dbReference>
<sequence>MIMASSQEFEANDPQQLHAKPKRLYQVWKGNNIFLCGGRLIIGPDAASLLLSMFLILGPAIVFSYQIESTIHRSQQRMRRAAQLIVIITTAADLFFLFMTSARDPGIVPRNTRAPPETDEFLGSTTPSMEWSSGRTPRMRFRRAKDVTVNGFTVKVKFCETCLRYRPPRSSHCSICNNCVEKFDHHCPWVGQCIGLLKKTHQSSKLNYTRLNRNYRYFFLFVATSTFLCIIVFIFSWVNVYYERGDDGGSIWKALRKETYSFVLIIYTFIVVWFVGGLTVFHLYLISTNQTTYENFRYHYNKKDNPYRKSVAANFVEVFFTKIPPPQNNFRSWVGEGALEAGFYTPYIALDLTDPREKIDLEMGNKDIIVGGMQIPTVLQNIDYGSFEDNPDDKNRNEDDRLVPFASTWVQQANEGARTSEIATVEYKDEISEDGGKEIISSNTSSEQTSIEANAAASEDESNEDIAGKNQIALLPLWYYKGEANNADVEQEKRMNLGKRTKSNLVVVDAGEEVGVIPGEPQPRSGVGVRASGAAELGGDELAEVLLGVAPADVLLHRLEHPPVDGRRGHHLVCVIGAARGGGCWVRRRPGVPPPPRSGGDWTPIWTAYFDPMVFGNFWKDN</sequence>
<accession>A0A0D3HHU7</accession>
<dbReference type="PaxDb" id="65489-OBART11G02060.1"/>
<feature type="transmembrane region" description="Helical" evidence="8">
    <location>
        <begin position="84"/>
        <end position="102"/>
    </location>
</feature>
<evidence type="ECO:0000256" key="5">
    <source>
        <dbReference type="ARBA" id="ARBA00022989"/>
    </source>
</evidence>
<feature type="region of interest" description="Disordered" evidence="9">
    <location>
        <begin position="433"/>
        <end position="464"/>
    </location>
</feature>
<evidence type="ECO:0000313" key="12">
    <source>
        <dbReference type="Proteomes" id="UP000026960"/>
    </source>
</evidence>
<comment type="subcellular location">
    <subcellularLocation>
        <location evidence="1">Membrane</location>
        <topology evidence="1">Multi-pass membrane protein</topology>
    </subcellularLocation>
</comment>
<dbReference type="EnsemblPlants" id="OBART11G02060.1">
    <property type="protein sequence ID" value="OBART11G02060.1"/>
    <property type="gene ID" value="OBART11G02060"/>
</dbReference>
<keyword evidence="5 8" id="KW-1133">Transmembrane helix</keyword>
<dbReference type="GO" id="GO:0005783">
    <property type="term" value="C:endoplasmic reticulum"/>
    <property type="evidence" value="ECO:0007669"/>
    <property type="project" value="TreeGrafter"/>
</dbReference>
<organism evidence="11">
    <name type="scientific">Oryza barthii</name>
    <dbReference type="NCBI Taxonomy" id="65489"/>
    <lineage>
        <taxon>Eukaryota</taxon>
        <taxon>Viridiplantae</taxon>
        <taxon>Streptophyta</taxon>
        <taxon>Embryophyta</taxon>
        <taxon>Tracheophyta</taxon>
        <taxon>Spermatophyta</taxon>
        <taxon>Magnoliopsida</taxon>
        <taxon>Liliopsida</taxon>
        <taxon>Poales</taxon>
        <taxon>Poaceae</taxon>
        <taxon>BOP clade</taxon>
        <taxon>Oryzoideae</taxon>
        <taxon>Oryzeae</taxon>
        <taxon>Oryzinae</taxon>
        <taxon>Oryza</taxon>
    </lineage>
</organism>
<dbReference type="GO" id="GO:0005794">
    <property type="term" value="C:Golgi apparatus"/>
    <property type="evidence" value="ECO:0007669"/>
    <property type="project" value="TreeGrafter"/>
</dbReference>
<feature type="domain" description="Palmitoyltransferase DHHC" evidence="10">
    <location>
        <begin position="212"/>
        <end position="297"/>
    </location>
</feature>
<dbReference type="AlphaFoldDB" id="A0A0D3HHU7"/>
<protein>
    <recommendedName>
        <fullName evidence="8">S-acyltransferase</fullName>
        <ecNumber evidence="8">2.3.1.225</ecNumber>
    </recommendedName>
    <alternativeName>
        <fullName evidence="8">Palmitoyltransferase</fullName>
    </alternativeName>
</protein>
<feature type="transmembrane region" description="Helical" evidence="8">
    <location>
        <begin position="46"/>
        <end position="63"/>
    </location>
</feature>
<dbReference type="eggNOG" id="KOG1311">
    <property type="taxonomic scope" value="Eukaryota"/>
</dbReference>
<evidence type="ECO:0000259" key="10">
    <source>
        <dbReference type="Pfam" id="PF01529"/>
    </source>
</evidence>
<dbReference type="GO" id="GO:0019706">
    <property type="term" value="F:protein-cysteine S-palmitoyltransferase activity"/>
    <property type="evidence" value="ECO:0007669"/>
    <property type="project" value="UniProtKB-EC"/>
</dbReference>